<keyword evidence="2" id="KW-0732">Signal</keyword>
<feature type="compositionally biased region" description="Basic and acidic residues" evidence="1">
    <location>
        <begin position="59"/>
        <end position="74"/>
    </location>
</feature>
<protein>
    <recommendedName>
        <fullName evidence="5">Pentapeptide MXKDX repeat protein</fullName>
    </recommendedName>
</protein>
<evidence type="ECO:0000256" key="1">
    <source>
        <dbReference type="SAM" id="MobiDB-lite"/>
    </source>
</evidence>
<dbReference type="RefSeq" id="WP_148738416.1">
    <property type="nucleotide sequence ID" value="NZ_VSTH01000019.1"/>
</dbReference>
<sequence length="74" mass="7811">MKQIIALAAFAAMCSSAFAQNTGPAPQTGMERPENTNGATPKGAMDTTGMNVDRANQSETKDKKAPARQDPRSK</sequence>
<evidence type="ECO:0000313" key="4">
    <source>
        <dbReference type="Proteomes" id="UP000324797"/>
    </source>
</evidence>
<feature type="chain" id="PRO_5024291909" description="Pentapeptide MXKDX repeat protein" evidence="2">
    <location>
        <begin position="20"/>
        <end position="74"/>
    </location>
</feature>
<evidence type="ECO:0000256" key="2">
    <source>
        <dbReference type="SAM" id="SignalP"/>
    </source>
</evidence>
<dbReference type="AlphaFoldDB" id="A0A5S4YXE5"/>
<keyword evidence="4" id="KW-1185">Reference proteome</keyword>
<dbReference type="Proteomes" id="UP000324797">
    <property type="component" value="Unassembled WGS sequence"/>
</dbReference>
<evidence type="ECO:0000313" key="3">
    <source>
        <dbReference type="EMBL" id="TYO67299.1"/>
    </source>
</evidence>
<proteinExistence type="predicted"/>
<name>A0A5S4YXE5_9BRAD</name>
<reference evidence="3 4" key="1">
    <citation type="submission" date="2019-08" db="EMBL/GenBank/DDBJ databases">
        <title>Bradyrhizobium hipponensis sp. nov., a rhizobium isolated from a Lupinus angustifolius root nodule in Tunisia.</title>
        <authorList>
            <person name="Off K."/>
            <person name="Rejili M."/>
            <person name="Mars M."/>
            <person name="Brachmann A."/>
            <person name="Marin M."/>
        </authorList>
    </citation>
    <scope>NUCLEOTIDE SEQUENCE [LARGE SCALE GENOMIC DNA]</scope>
    <source>
        <strain evidence="4">aSej3</strain>
    </source>
</reference>
<accession>A0A5S4YXE5</accession>
<feature type="compositionally biased region" description="Polar residues" evidence="1">
    <location>
        <begin position="48"/>
        <end position="58"/>
    </location>
</feature>
<organism evidence="3 4">
    <name type="scientific">Bradyrhizobium hipponense</name>
    <dbReference type="NCBI Taxonomy" id="2605638"/>
    <lineage>
        <taxon>Bacteria</taxon>
        <taxon>Pseudomonadati</taxon>
        <taxon>Pseudomonadota</taxon>
        <taxon>Alphaproteobacteria</taxon>
        <taxon>Hyphomicrobiales</taxon>
        <taxon>Nitrobacteraceae</taxon>
        <taxon>Bradyrhizobium</taxon>
    </lineage>
</organism>
<comment type="caution">
    <text evidence="3">The sequence shown here is derived from an EMBL/GenBank/DDBJ whole genome shotgun (WGS) entry which is preliminary data.</text>
</comment>
<evidence type="ECO:0008006" key="5">
    <source>
        <dbReference type="Google" id="ProtNLM"/>
    </source>
</evidence>
<feature type="signal peptide" evidence="2">
    <location>
        <begin position="1"/>
        <end position="19"/>
    </location>
</feature>
<gene>
    <name evidence="3" type="ORF">FXV83_06710</name>
</gene>
<dbReference type="EMBL" id="VSTH01000019">
    <property type="protein sequence ID" value="TYO67299.1"/>
    <property type="molecule type" value="Genomic_DNA"/>
</dbReference>
<feature type="region of interest" description="Disordered" evidence="1">
    <location>
        <begin position="19"/>
        <end position="74"/>
    </location>
</feature>